<evidence type="ECO:0000313" key="2">
    <source>
        <dbReference type="Proteomes" id="UP000276133"/>
    </source>
</evidence>
<sequence>MSITSCTKYLIEFLLISAKFFNACFNQLIYILSDQIHINFATLISAKAQQRNISLRRLFDRDVINSINVESSWFHQPPTLNENKFVIIN</sequence>
<evidence type="ECO:0000313" key="1">
    <source>
        <dbReference type="EMBL" id="RNA00658.1"/>
    </source>
</evidence>
<dbReference type="AlphaFoldDB" id="A0A3M7PPR1"/>
<accession>A0A3M7PPR1</accession>
<gene>
    <name evidence="1" type="ORF">BpHYR1_016779</name>
</gene>
<reference evidence="1 2" key="1">
    <citation type="journal article" date="2018" name="Sci. Rep.">
        <title>Genomic signatures of local adaptation to the degree of environmental predictability in rotifers.</title>
        <authorList>
            <person name="Franch-Gras L."/>
            <person name="Hahn C."/>
            <person name="Garcia-Roger E.M."/>
            <person name="Carmona M.J."/>
            <person name="Serra M."/>
            <person name="Gomez A."/>
        </authorList>
    </citation>
    <scope>NUCLEOTIDE SEQUENCE [LARGE SCALE GENOMIC DNA]</scope>
    <source>
        <strain evidence="1">HYR1</strain>
    </source>
</reference>
<comment type="caution">
    <text evidence="1">The sequence shown here is derived from an EMBL/GenBank/DDBJ whole genome shotgun (WGS) entry which is preliminary data.</text>
</comment>
<name>A0A3M7PPR1_BRAPC</name>
<keyword evidence="2" id="KW-1185">Reference proteome</keyword>
<dbReference type="EMBL" id="REGN01009657">
    <property type="protein sequence ID" value="RNA00658.1"/>
    <property type="molecule type" value="Genomic_DNA"/>
</dbReference>
<dbReference type="Proteomes" id="UP000276133">
    <property type="component" value="Unassembled WGS sequence"/>
</dbReference>
<proteinExistence type="predicted"/>
<organism evidence="1 2">
    <name type="scientific">Brachionus plicatilis</name>
    <name type="common">Marine rotifer</name>
    <name type="synonym">Brachionus muelleri</name>
    <dbReference type="NCBI Taxonomy" id="10195"/>
    <lineage>
        <taxon>Eukaryota</taxon>
        <taxon>Metazoa</taxon>
        <taxon>Spiralia</taxon>
        <taxon>Gnathifera</taxon>
        <taxon>Rotifera</taxon>
        <taxon>Eurotatoria</taxon>
        <taxon>Monogononta</taxon>
        <taxon>Pseudotrocha</taxon>
        <taxon>Ploima</taxon>
        <taxon>Brachionidae</taxon>
        <taxon>Brachionus</taxon>
    </lineage>
</organism>
<protein>
    <submittedName>
        <fullName evidence="1">Uncharacterized protein</fullName>
    </submittedName>
</protein>